<proteinExistence type="predicted"/>
<accession>A0AAV6WIA7</accession>
<keyword evidence="3" id="KW-1185">Reference proteome</keyword>
<evidence type="ECO:0000313" key="2">
    <source>
        <dbReference type="EMBL" id="KAG8366653.1"/>
    </source>
</evidence>
<evidence type="ECO:0000256" key="1">
    <source>
        <dbReference type="SAM" id="MobiDB-lite"/>
    </source>
</evidence>
<reference evidence="2" key="1">
    <citation type="submission" date="2019-10" db="EMBL/GenBank/DDBJ databases">
        <authorList>
            <person name="Zhang R."/>
            <person name="Pan Y."/>
            <person name="Wang J."/>
            <person name="Ma R."/>
            <person name="Yu S."/>
        </authorList>
    </citation>
    <scope>NUCLEOTIDE SEQUENCE</scope>
    <source>
        <strain evidence="2">LA-IB0</strain>
        <tissue evidence="2">Leaf</tissue>
    </source>
</reference>
<organism evidence="2 3">
    <name type="scientific">Buddleja alternifolia</name>
    <dbReference type="NCBI Taxonomy" id="168488"/>
    <lineage>
        <taxon>Eukaryota</taxon>
        <taxon>Viridiplantae</taxon>
        <taxon>Streptophyta</taxon>
        <taxon>Embryophyta</taxon>
        <taxon>Tracheophyta</taxon>
        <taxon>Spermatophyta</taxon>
        <taxon>Magnoliopsida</taxon>
        <taxon>eudicotyledons</taxon>
        <taxon>Gunneridae</taxon>
        <taxon>Pentapetalae</taxon>
        <taxon>asterids</taxon>
        <taxon>lamiids</taxon>
        <taxon>Lamiales</taxon>
        <taxon>Scrophulariaceae</taxon>
        <taxon>Buddlejeae</taxon>
        <taxon>Buddleja</taxon>
    </lineage>
</organism>
<sequence length="372" mass="40195">MSDKIRDRDLSESHQNNQVFPVISSPKSMFQGGESSAMESKLGESSKRPLVECDGGIDEGAGSKRKQSIRARSSERHLSCERVLSTGGAHIAYRVPSMPAYDYNSMQPTVSAPGRLEEIGMDPGMAIQAGFSPLSLVMASPASIPWLHSTSTYPIPGESSSHHPIPDITQHGVWAPSTLLKPTPGPVGIGHGLIENYVPFPGLSNLRSLPLPSIFGLSPTFGPGIQSQLTPSMPQPFNYLQVMASSTTSSSIAPSTIPRLSASRHYPEGESSYQVVPRIGQDTNQAPPVQDPFAMIQCLQRSSSLSSSPLEMMAPRLINMLVYGMLKMLIDWLLNLASKDVVFETTLSNPTDENVDGRCDIENDQAATELLF</sequence>
<evidence type="ECO:0000313" key="3">
    <source>
        <dbReference type="Proteomes" id="UP000826271"/>
    </source>
</evidence>
<feature type="compositionally biased region" description="Basic and acidic residues" evidence="1">
    <location>
        <begin position="1"/>
        <end position="12"/>
    </location>
</feature>
<dbReference type="AlphaFoldDB" id="A0AAV6WIA7"/>
<name>A0AAV6WIA7_9LAMI</name>
<protein>
    <submittedName>
        <fullName evidence="2">Uncharacterized protein</fullName>
    </submittedName>
</protein>
<feature type="compositionally biased region" description="Basic and acidic residues" evidence="1">
    <location>
        <begin position="41"/>
        <end position="51"/>
    </location>
</feature>
<dbReference type="EMBL" id="WHWC01000017">
    <property type="protein sequence ID" value="KAG8366653.1"/>
    <property type="molecule type" value="Genomic_DNA"/>
</dbReference>
<dbReference type="Proteomes" id="UP000826271">
    <property type="component" value="Unassembled WGS sequence"/>
</dbReference>
<feature type="compositionally biased region" description="Polar residues" evidence="1">
    <location>
        <begin position="13"/>
        <end position="38"/>
    </location>
</feature>
<feature type="region of interest" description="Disordered" evidence="1">
    <location>
        <begin position="1"/>
        <end position="72"/>
    </location>
</feature>
<comment type="caution">
    <text evidence="2">The sequence shown here is derived from an EMBL/GenBank/DDBJ whole genome shotgun (WGS) entry which is preliminary data.</text>
</comment>
<gene>
    <name evidence="2" type="ORF">BUALT_Bualt17G0102000</name>
</gene>